<reference evidence="3" key="1">
    <citation type="submission" date="2020-07" db="EMBL/GenBank/DDBJ databases">
        <authorList>
            <person name="Partida-Martinez L."/>
            <person name="Huntemann M."/>
            <person name="Clum A."/>
            <person name="Wang J."/>
            <person name="Palaniappan K."/>
            <person name="Ritter S."/>
            <person name="Chen I.-M."/>
            <person name="Stamatis D."/>
            <person name="Reddy T."/>
            <person name="O'Malley R."/>
            <person name="Daum C."/>
            <person name="Shapiro N."/>
            <person name="Ivanova N."/>
            <person name="Kyrpides N."/>
            <person name="Woyke T."/>
        </authorList>
    </citation>
    <scope>NUCLEOTIDE SEQUENCE [LARGE SCALE GENOMIC DNA]</scope>
    <source>
        <strain evidence="3">AT2.8</strain>
    </source>
</reference>
<dbReference type="InterPro" id="IPR055171">
    <property type="entry name" value="GT-D-like"/>
</dbReference>
<proteinExistence type="predicted"/>
<evidence type="ECO:0000313" key="2">
    <source>
        <dbReference type="EMBL" id="NYE04214.1"/>
    </source>
</evidence>
<evidence type="ECO:0000259" key="1">
    <source>
        <dbReference type="Pfam" id="PF22882"/>
    </source>
</evidence>
<feature type="domain" description="GT-D fold-like" evidence="1">
    <location>
        <begin position="7"/>
        <end position="233"/>
    </location>
</feature>
<accession>A0A852TA05</accession>
<organism evidence="2 3">
    <name type="scientific">Neobacillus niacini</name>
    <dbReference type="NCBI Taxonomy" id="86668"/>
    <lineage>
        <taxon>Bacteria</taxon>
        <taxon>Bacillati</taxon>
        <taxon>Bacillota</taxon>
        <taxon>Bacilli</taxon>
        <taxon>Bacillales</taxon>
        <taxon>Bacillaceae</taxon>
        <taxon>Neobacillus</taxon>
    </lineage>
</organism>
<protein>
    <recommendedName>
        <fullName evidence="1">GT-D fold-like domain-containing protein</fullName>
    </recommendedName>
</protein>
<dbReference type="Pfam" id="PF22882">
    <property type="entry name" value="GT-D-like"/>
    <property type="match status" value="1"/>
</dbReference>
<gene>
    <name evidence="2" type="ORF">F4694_000958</name>
</gene>
<sequence length="257" mass="29121">MKDAQLLNSEMLMDKILFALNNKKPLSVISVGATESFVMAQYTIFSEEEFMNHPEARVANKGIKAGLKHRGVRFPNITLRDEVVDAVRKADIIGYNTIVKTMDAGLLTEKVFEAYDINPHYIFEANLRRVFMFSQKEKFEEMLRNKNILLISSIADKARTGLNKRLKDNLKFNIVGTISIYEYEDIPRVKDEISKYNFDLALIAAGTNAIIIASHIAGEYGKVAVDIGSGMKSLYTDKIVKDRWLKSIIGLDNIMKM</sequence>
<dbReference type="AlphaFoldDB" id="A0A852TA05"/>
<dbReference type="NCBIfam" id="NF040628">
    <property type="entry name" value="GT-D_rel"/>
    <property type="match status" value="1"/>
</dbReference>
<evidence type="ECO:0000313" key="3">
    <source>
        <dbReference type="Proteomes" id="UP000548423"/>
    </source>
</evidence>
<reference evidence="3" key="2">
    <citation type="submission" date="2020-08" db="EMBL/GenBank/DDBJ databases">
        <title>The Agave Microbiome: Exploring the role of microbial communities in plant adaptations to desert environments.</title>
        <authorList>
            <person name="Partida-Martinez L.P."/>
        </authorList>
    </citation>
    <scope>NUCLEOTIDE SEQUENCE [LARGE SCALE GENOMIC DNA]</scope>
    <source>
        <strain evidence="3">AT2.8</strain>
    </source>
</reference>
<dbReference type="InterPro" id="IPR049785">
    <property type="entry name" value="GT-D-like_firm"/>
</dbReference>
<comment type="caution">
    <text evidence="2">The sequence shown here is derived from an EMBL/GenBank/DDBJ whole genome shotgun (WGS) entry which is preliminary data.</text>
</comment>
<dbReference type="EMBL" id="JACCBX010000002">
    <property type="protein sequence ID" value="NYE04214.1"/>
    <property type="molecule type" value="Genomic_DNA"/>
</dbReference>
<dbReference type="Proteomes" id="UP000548423">
    <property type="component" value="Unassembled WGS sequence"/>
</dbReference>
<name>A0A852TA05_9BACI</name>